<keyword evidence="2" id="KW-0175">Coiled coil</keyword>
<feature type="compositionally biased region" description="Basic and acidic residues" evidence="3">
    <location>
        <begin position="344"/>
        <end position="355"/>
    </location>
</feature>
<name>A0A9Q0JHQ4_9ROSI</name>
<sequence>MGDYGRDLDEYEDYEGYEDYEDEEGGEEEEEEEVEEEERKPTEEELQYLELRARLKEQIRKKMQKENGSAASKSSSLDRKSKFSSDSYGSFFGPSQPFISNRVIQESKSLLENQHLALKMLQSQHTKKNSSSTSNPSKNGVQKKPTKVNELKVKAQKLKDTRDYSFLLSDDAELPAPTKEPTARSISAPKSEARSALLQQKSKQPSGSSSRNFPQTSGSSSRNLPQKSGSSSRNLPQTSGSSSRNVPSARDERKPVSLNGHLHSKPGPDKSTSVSRPNPASLSSKRQLGSNNGMGPGRPAKDSTLTAASTMVKKAPIPGPRNILPAGHKPPPPRIQSSVSMHQQEQRSGVHELSKAKPMPRQLSASSKPQTNKPVKHMSSHASFQDSRPKKKPARRVSDDEDEKALSMIRRMFNTQRYQDRPDDDSDMEANFEDIMREERLSEKIARKEDEEQLRLIEEEERRERMRKLKKRKLGQR</sequence>
<evidence type="ECO:0000256" key="3">
    <source>
        <dbReference type="SAM" id="MobiDB-lite"/>
    </source>
</evidence>
<comment type="similarity">
    <text evidence="1">Belongs to the SPT2 family.</text>
</comment>
<feature type="compositionally biased region" description="Low complexity" evidence="3">
    <location>
        <begin position="129"/>
        <end position="139"/>
    </location>
</feature>
<evidence type="ECO:0000313" key="5">
    <source>
        <dbReference type="Proteomes" id="UP001141552"/>
    </source>
</evidence>
<dbReference type="GO" id="GO:0003677">
    <property type="term" value="F:DNA binding"/>
    <property type="evidence" value="ECO:0007669"/>
    <property type="project" value="TreeGrafter"/>
</dbReference>
<feature type="compositionally biased region" description="Polar residues" evidence="3">
    <location>
        <begin position="211"/>
        <end position="246"/>
    </location>
</feature>
<feature type="compositionally biased region" description="Low complexity" evidence="3">
    <location>
        <begin position="199"/>
        <end position="210"/>
    </location>
</feature>
<dbReference type="Pfam" id="PF08243">
    <property type="entry name" value="SPT2"/>
    <property type="match status" value="1"/>
</dbReference>
<dbReference type="PANTHER" id="PTHR22691">
    <property type="entry name" value="YEAST SPT2-RELATED"/>
    <property type="match status" value="1"/>
</dbReference>
<proteinExistence type="inferred from homology"/>
<dbReference type="Proteomes" id="UP001141552">
    <property type="component" value="Unassembled WGS sequence"/>
</dbReference>
<evidence type="ECO:0000256" key="2">
    <source>
        <dbReference type="ARBA" id="ARBA00023054"/>
    </source>
</evidence>
<evidence type="ECO:0000313" key="4">
    <source>
        <dbReference type="EMBL" id="KAJ4842188.1"/>
    </source>
</evidence>
<keyword evidence="5" id="KW-1185">Reference proteome</keyword>
<dbReference type="AlphaFoldDB" id="A0A9Q0JHQ4"/>
<feature type="compositionally biased region" description="Basic and acidic residues" evidence="3">
    <location>
        <begin position="147"/>
        <end position="163"/>
    </location>
</feature>
<dbReference type="OrthoDB" id="6259853at2759"/>
<feature type="region of interest" description="Disordered" evidence="3">
    <location>
        <begin position="1"/>
        <end position="46"/>
    </location>
</feature>
<dbReference type="InterPro" id="IPR013256">
    <property type="entry name" value="Chromatin_SPT2"/>
</dbReference>
<feature type="region of interest" description="Disordered" evidence="3">
    <location>
        <begin position="115"/>
        <end position="428"/>
    </location>
</feature>
<evidence type="ECO:0008006" key="6">
    <source>
        <dbReference type="Google" id="ProtNLM"/>
    </source>
</evidence>
<accession>A0A9Q0JHQ4</accession>
<dbReference type="GO" id="GO:0006360">
    <property type="term" value="P:transcription by RNA polymerase I"/>
    <property type="evidence" value="ECO:0007669"/>
    <property type="project" value="TreeGrafter"/>
</dbReference>
<feature type="compositionally biased region" description="Acidic residues" evidence="3">
    <location>
        <begin position="9"/>
        <end position="36"/>
    </location>
</feature>
<protein>
    <recommendedName>
        <fullName evidence="6">Protein SPT2 homolog</fullName>
    </recommendedName>
</protein>
<reference evidence="4" key="1">
    <citation type="submission" date="2022-02" db="EMBL/GenBank/DDBJ databases">
        <authorList>
            <person name="Henning P.M."/>
            <person name="McCubbin A.G."/>
            <person name="Shore J.S."/>
        </authorList>
    </citation>
    <scope>NUCLEOTIDE SEQUENCE</scope>
    <source>
        <strain evidence="4">F60SS</strain>
        <tissue evidence="4">Leaves</tissue>
    </source>
</reference>
<dbReference type="GO" id="GO:0005730">
    <property type="term" value="C:nucleolus"/>
    <property type="evidence" value="ECO:0007669"/>
    <property type="project" value="TreeGrafter"/>
</dbReference>
<reference evidence="4" key="2">
    <citation type="journal article" date="2023" name="Plants (Basel)">
        <title>Annotation of the Turnera subulata (Passifloraceae) Draft Genome Reveals the S-Locus Evolved after the Divergence of Turneroideae from Passifloroideae in a Stepwise Manner.</title>
        <authorList>
            <person name="Henning P.M."/>
            <person name="Roalson E.H."/>
            <person name="Mir W."/>
            <person name="McCubbin A.G."/>
            <person name="Shore J.S."/>
        </authorList>
    </citation>
    <scope>NUCLEOTIDE SEQUENCE</scope>
    <source>
        <strain evidence="4">F60SS</strain>
    </source>
</reference>
<organism evidence="4 5">
    <name type="scientific">Turnera subulata</name>
    <dbReference type="NCBI Taxonomy" id="218843"/>
    <lineage>
        <taxon>Eukaryota</taxon>
        <taxon>Viridiplantae</taxon>
        <taxon>Streptophyta</taxon>
        <taxon>Embryophyta</taxon>
        <taxon>Tracheophyta</taxon>
        <taxon>Spermatophyta</taxon>
        <taxon>Magnoliopsida</taxon>
        <taxon>eudicotyledons</taxon>
        <taxon>Gunneridae</taxon>
        <taxon>Pentapetalae</taxon>
        <taxon>rosids</taxon>
        <taxon>fabids</taxon>
        <taxon>Malpighiales</taxon>
        <taxon>Passifloraceae</taxon>
        <taxon>Turnera</taxon>
    </lineage>
</organism>
<comment type="caution">
    <text evidence="4">The sequence shown here is derived from an EMBL/GenBank/DDBJ whole genome shotgun (WGS) entry which is preliminary data.</text>
</comment>
<gene>
    <name evidence="4" type="ORF">Tsubulata_047880</name>
</gene>
<dbReference type="GO" id="GO:0006334">
    <property type="term" value="P:nucleosome assembly"/>
    <property type="evidence" value="ECO:0007669"/>
    <property type="project" value="TreeGrafter"/>
</dbReference>
<feature type="region of interest" description="Disordered" evidence="3">
    <location>
        <begin position="59"/>
        <end position="96"/>
    </location>
</feature>
<feature type="compositionally biased region" description="Polar residues" evidence="3">
    <location>
        <begin position="270"/>
        <end position="293"/>
    </location>
</feature>
<dbReference type="EMBL" id="JAKUCV010002556">
    <property type="protein sequence ID" value="KAJ4842188.1"/>
    <property type="molecule type" value="Genomic_DNA"/>
</dbReference>
<dbReference type="PANTHER" id="PTHR22691:SF8">
    <property type="entry name" value="PROTEIN SPT2 HOMOLOG"/>
    <property type="match status" value="1"/>
</dbReference>
<evidence type="ECO:0000256" key="1">
    <source>
        <dbReference type="ARBA" id="ARBA00006461"/>
    </source>
</evidence>
<dbReference type="GO" id="GO:0042393">
    <property type="term" value="F:histone binding"/>
    <property type="evidence" value="ECO:0007669"/>
    <property type="project" value="TreeGrafter"/>
</dbReference>
<feature type="compositionally biased region" description="Polar residues" evidence="3">
    <location>
        <begin position="363"/>
        <end position="373"/>
    </location>
</feature>
<dbReference type="SMART" id="SM00784">
    <property type="entry name" value="SPT2"/>
    <property type="match status" value="1"/>
</dbReference>